<dbReference type="EMBL" id="CP036287">
    <property type="protein sequence ID" value="QDU69619.1"/>
    <property type="molecule type" value="Genomic_DNA"/>
</dbReference>
<dbReference type="PROSITE" id="PS50005">
    <property type="entry name" value="TPR"/>
    <property type="match status" value="1"/>
</dbReference>
<dbReference type="SUPFAM" id="SSF48452">
    <property type="entry name" value="TPR-like"/>
    <property type="match status" value="2"/>
</dbReference>
<gene>
    <name evidence="3" type="primary">ycf3</name>
    <name evidence="3" type="ORF">Pla133_47390</name>
</gene>
<dbReference type="Proteomes" id="UP000316921">
    <property type="component" value="Chromosome"/>
</dbReference>
<dbReference type="InterPro" id="IPR019734">
    <property type="entry name" value="TPR_rpt"/>
</dbReference>
<dbReference type="InterPro" id="IPR011990">
    <property type="entry name" value="TPR-like_helical_dom_sf"/>
</dbReference>
<dbReference type="SMART" id="SM00028">
    <property type="entry name" value="TPR"/>
    <property type="match status" value="5"/>
</dbReference>
<proteinExistence type="predicted"/>
<dbReference type="RefSeq" id="WP_145069685.1">
    <property type="nucleotide sequence ID" value="NZ_CP036287.1"/>
</dbReference>
<dbReference type="Pfam" id="PF07721">
    <property type="entry name" value="TPR_4"/>
    <property type="match status" value="2"/>
</dbReference>
<evidence type="ECO:0000256" key="1">
    <source>
        <dbReference type="PROSITE-ProRule" id="PRU00339"/>
    </source>
</evidence>
<dbReference type="InterPro" id="IPR011717">
    <property type="entry name" value="TPR-4"/>
</dbReference>
<keyword evidence="2" id="KW-0175">Coiled coil</keyword>
<feature type="repeat" description="TPR" evidence="1">
    <location>
        <begin position="133"/>
        <end position="166"/>
    </location>
</feature>
<keyword evidence="4" id="KW-1185">Reference proteome</keyword>
<organism evidence="3 4">
    <name type="scientific">Engelhardtia mirabilis</name>
    <dbReference type="NCBI Taxonomy" id="2528011"/>
    <lineage>
        <taxon>Bacteria</taxon>
        <taxon>Pseudomonadati</taxon>
        <taxon>Planctomycetota</taxon>
        <taxon>Planctomycetia</taxon>
        <taxon>Planctomycetia incertae sedis</taxon>
        <taxon>Engelhardtia</taxon>
    </lineage>
</organism>
<sequence length="443" mass="49940">MDFSKHLQKADEAIRRKNFDFAVELYRQLLDVDPDQGEARAGLRSALKKRHDAKPPGRFSKALRGALPLSKAHALFKAKKYMAAARALEDYLKAAPLDEEANLLLGESLELAGHKHSAKAVYEFVAEISPKNAEGLKRAGAMMSATGDHTRALEFYERALQADPRDQDALKARKNLAAEISLTQGNLDTASHSRERLADADQTRVLERQKRLHLSDDELRDELRRLEDRFADNPSDPALMVQMAEMHEKLGDPEAAWDLIDRAKDYRRDDFDLVSRAGDLRSKVLKRQMSAADKDGDATRAAELEAELEAHELEDLRARTALRPGDATLRLGLARRLLRSGDPDGALAELQKAQDDPRLRREVPEVKARCFLAKDFPDLAAKEFQKALEGLKDSEERAKDILYTLGLLAERQGDRETARVWFARVFEVDIGFREVGQKMESLR</sequence>
<feature type="coiled-coil region" evidence="2">
    <location>
        <begin position="294"/>
        <end position="321"/>
    </location>
</feature>
<evidence type="ECO:0000313" key="3">
    <source>
        <dbReference type="EMBL" id="QDU69619.1"/>
    </source>
</evidence>
<dbReference type="PANTHER" id="PTHR12558">
    <property type="entry name" value="CELL DIVISION CYCLE 16,23,27"/>
    <property type="match status" value="1"/>
</dbReference>
<dbReference type="GO" id="GO:0042802">
    <property type="term" value="F:identical protein binding"/>
    <property type="evidence" value="ECO:0007669"/>
    <property type="project" value="InterPro"/>
</dbReference>
<keyword evidence="1" id="KW-0802">TPR repeat</keyword>
<protein>
    <submittedName>
        <fullName evidence="3">Photosystem I assembly protein Ycf3</fullName>
    </submittedName>
</protein>
<reference evidence="3 4" key="1">
    <citation type="submission" date="2019-02" db="EMBL/GenBank/DDBJ databases">
        <title>Deep-cultivation of Planctomycetes and their phenomic and genomic characterization uncovers novel biology.</title>
        <authorList>
            <person name="Wiegand S."/>
            <person name="Jogler M."/>
            <person name="Boedeker C."/>
            <person name="Pinto D."/>
            <person name="Vollmers J."/>
            <person name="Rivas-Marin E."/>
            <person name="Kohn T."/>
            <person name="Peeters S.H."/>
            <person name="Heuer A."/>
            <person name="Rast P."/>
            <person name="Oberbeckmann S."/>
            <person name="Bunk B."/>
            <person name="Jeske O."/>
            <person name="Meyerdierks A."/>
            <person name="Storesund J.E."/>
            <person name="Kallscheuer N."/>
            <person name="Luecker S."/>
            <person name="Lage O.M."/>
            <person name="Pohl T."/>
            <person name="Merkel B.J."/>
            <person name="Hornburger P."/>
            <person name="Mueller R.-W."/>
            <person name="Bruemmer F."/>
            <person name="Labrenz M."/>
            <person name="Spormann A.M."/>
            <person name="Op den Camp H."/>
            <person name="Overmann J."/>
            <person name="Amann R."/>
            <person name="Jetten M.S.M."/>
            <person name="Mascher T."/>
            <person name="Medema M.H."/>
            <person name="Devos D.P."/>
            <person name="Kaster A.-K."/>
            <person name="Ovreas L."/>
            <person name="Rohde M."/>
            <person name="Galperin M.Y."/>
            <person name="Jogler C."/>
        </authorList>
    </citation>
    <scope>NUCLEOTIDE SEQUENCE [LARGE SCALE GENOMIC DNA]</scope>
    <source>
        <strain evidence="3 4">Pla133</strain>
    </source>
</reference>
<dbReference type="Pfam" id="PF13181">
    <property type="entry name" value="TPR_8"/>
    <property type="match status" value="1"/>
</dbReference>
<dbReference type="KEGG" id="pbap:Pla133_47390"/>
<name>A0A518BRM2_9BACT</name>
<dbReference type="AlphaFoldDB" id="A0A518BRM2"/>
<evidence type="ECO:0000256" key="2">
    <source>
        <dbReference type="SAM" id="Coils"/>
    </source>
</evidence>
<accession>A0A518BRM2</accession>
<dbReference type="PANTHER" id="PTHR12558:SF13">
    <property type="entry name" value="CELL DIVISION CYCLE PROTEIN 27 HOMOLOG"/>
    <property type="match status" value="1"/>
</dbReference>
<dbReference type="Pfam" id="PF13432">
    <property type="entry name" value="TPR_16"/>
    <property type="match status" value="1"/>
</dbReference>
<dbReference type="Gene3D" id="1.25.40.10">
    <property type="entry name" value="Tetratricopeptide repeat domain"/>
    <property type="match status" value="2"/>
</dbReference>
<evidence type="ECO:0000313" key="4">
    <source>
        <dbReference type="Proteomes" id="UP000316921"/>
    </source>
</evidence>